<evidence type="ECO:0000256" key="1">
    <source>
        <dbReference type="SAM" id="MobiDB-lite"/>
    </source>
</evidence>
<keyword evidence="3" id="KW-1185">Reference proteome</keyword>
<dbReference type="EMBL" id="CP091196">
    <property type="protein sequence ID" value="UQS26385.1"/>
    <property type="molecule type" value="Genomic_DNA"/>
</dbReference>
<proteinExistence type="predicted"/>
<feature type="compositionally biased region" description="Polar residues" evidence="1">
    <location>
        <begin position="1"/>
        <end position="11"/>
    </location>
</feature>
<sequence length="84" mass="8792">MSRSATSNGTRSWRVCSSATVSTTTASGRCSPGTGGGPGAAGAFRRHAIRNHRGARLRLATLDNGIAHLRTELAWLDAVEEEIA</sequence>
<name>A0ABY4P217_9PSEU</name>
<protein>
    <submittedName>
        <fullName evidence="2">Uncharacterized protein</fullName>
    </submittedName>
</protein>
<evidence type="ECO:0000313" key="2">
    <source>
        <dbReference type="EMBL" id="UQS26385.1"/>
    </source>
</evidence>
<accession>A0ABY4P217</accession>
<feature type="region of interest" description="Disordered" evidence="1">
    <location>
        <begin position="1"/>
        <end position="43"/>
    </location>
</feature>
<evidence type="ECO:0000313" key="3">
    <source>
        <dbReference type="Proteomes" id="UP000830158"/>
    </source>
</evidence>
<organism evidence="2 3">
    <name type="scientific">Amycolatopsis thermalba</name>
    <dbReference type="NCBI Taxonomy" id="944492"/>
    <lineage>
        <taxon>Bacteria</taxon>
        <taxon>Bacillati</taxon>
        <taxon>Actinomycetota</taxon>
        <taxon>Actinomycetes</taxon>
        <taxon>Pseudonocardiales</taxon>
        <taxon>Pseudonocardiaceae</taxon>
        <taxon>Amycolatopsis</taxon>
    </lineage>
</organism>
<dbReference type="Proteomes" id="UP000830158">
    <property type="component" value="Chromosome"/>
</dbReference>
<reference evidence="2" key="1">
    <citation type="submission" date="2022-01" db="EMBL/GenBank/DDBJ databases">
        <title>PSI-footprinting approach for the identification of protein synthesis inhibitor producers.</title>
        <authorList>
            <person name="Handel F."/>
            <person name="Kulik A."/>
            <person name="Wex K.W."/>
            <person name="Berscheid A."/>
            <person name="Saur J.S."/>
            <person name="Winkler A."/>
            <person name="Wibberg D."/>
            <person name="Kalinowski J."/>
            <person name="Broetz-Oesterhelt H."/>
            <person name="Mast Y."/>
        </authorList>
    </citation>
    <scope>NUCLEOTIDE SEQUENCE</scope>
    <source>
        <strain evidence="2">KNN 49.3e</strain>
    </source>
</reference>
<gene>
    <name evidence="2" type="ORF">L1857_28000</name>
</gene>
<dbReference type="RefSeq" id="WP_205413341.1">
    <property type="nucleotide sequence ID" value="NZ_CP091196.1"/>
</dbReference>
<feature type="compositionally biased region" description="Low complexity" evidence="1">
    <location>
        <begin position="17"/>
        <end position="27"/>
    </location>
</feature>